<dbReference type="Proteomes" id="UP001605036">
    <property type="component" value="Unassembled WGS sequence"/>
</dbReference>
<dbReference type="EMBL" id="JBHFFA010000006">
    <property type="protein sequence ID" value="KAL2622534.1"/>
    <property type="molecule type" value="Genomic_DNA"/>
</dbReference>
<dbReference type="GO" id="GO:0046872">
    <property type="term" value="F:metal ion binding"/>
    <property type="evidence" value="ECO:0007669"/>
    <property type="project" value="UniProtKB-KW"/>
</dbReference>
<proteinExistence type="predicted"/>
<dbReference type="GO" id="GO:0016787">
    <property type="term" value="F:hydrolase activity"/>
    <property type="evidence" value="ECO:0007669"/>
    <property type="project" value="UniProtKB-KW"/>
</dbReference>
<accession>A0ABD1YAS6</accession>
<feature type="domain" description="Reverse transcriptase Ty1/copia-type" evidence="4">
    <location>
        <begin position="302"/>
        <end position="353"/>
    </location>
</feature>
<comment type="caution">
    <text evidence="5">The sequence shown here is derived from an EMBL/GenBank/DDBJ whole genome shotgun (WGS) entry which is preliminary data.</text>
</comment>
<organism evidence="5 6">
    <name type="scientific">Riccia fluitans</name>
    <dbReference type="NCBI Taxonomy" id="41844"/>
    <lineage>
        <taxon>Eukaryota</taxon>
        <taxon>Viridiplantae</taxon>
        <taxon>Streptophyta</taxon>
        <taxon>Embryophyta</taxon>
        <taxon>Marchantiophyta</taxon>
        <taxon>Marchantiopsida</taxon>
        <taxon>Marchantiidae</taxon>
        <taxon>Marchantiales</taxon>
        <taxon>Ricciaceae</taxon>
        <taxon>Riccia</taxon>
    </lineage>
</organism>
<evidence type="ECO:0000256" key="3">
    <source>
        <dbReference type="SAM" id="MobiDB-lite"/>
    </source>
</evidence>
<evidence type="ECO:0000313" key="5">
    <source>
        <dbReference type="EMBL" id="KAL2622534.1"/>
    </source>
</evidence>
<dbReference type="PANTHER" id="PTHR42648">
    <property type="entry name" value="TRANSPOSASE, PUTATIVE-RELATED"/>
    <property type="match status" value="1"/>
</dbReference>
<dbReference type="PANTHER" id="PTHR42648:SF28">
    <property type="entry name" value="TRANSPOSON-ENCODED PROTEIN WITH RIBONUCLEASE H-LIKE AND RETROVIRUS ZINC FINGER-LIKE DOMAINS"/>
    <property type="match status" value="1"/>
</dbReference>
<dbReference type="InterPro" id="IPR013103">
    <property type="entry name" value="RVT_2"/>
</dbReference>
<gene>
    <name evidence="5" type="ORF">R1flu_002739</name>
</gene>
<feature type="region of interest" description="Disordered" evidence="3">
    <location>
        <begin position="175"/>
        <end position="198"/>
    </location>
</feature>
<evidence type="ECO:0000256" key="1">
    <source>
        <dbReference type="ARBA" id="ARBA00022723"/>
    </source>
</evidence>
<sequence length="354" mass="41413">MSEKGMEVLRKQNLLFALKSSKQEFCELCVFGKHKRSAFNVRIHRSIEILESTHNGVWSKSPIPSHSGKEFYVSFIDDYLRYVWVYYLQHKSEVFATFVKWRAKWRLKLERKDVSFNETKSLKEVEKAQAPNIDKGESHPFGVEGEIIHDIDHDMPQGDISTIVEDVLESEEHVEEHEGVGRPMDRPRHDDHLESSMRRSSRVKSALERYGVWFLSDQVDEHDNEGDVYTLITEEGKTSSFEEAQNSVEKVEWTVAMWKEMKFLNDNKTWELVELPKGKQVIACRWVYKRKEGSGQVKRSSRLDEMDVVTTFFYAVLDEVIFMRQPPSFARKGHESLVCKLLKSLYGLKQSPRQ</sequence>
<evidence type="ECO:0000259" key="4">
    <source>
        <dbReference type="Pfam" id="PF07727"/>
    </source>
</evidence>
<evidence type="ECO:0000256" key="2">
    <source>
        <dbReference type="ARBA" id="ARBA00022801"/>
    </source>
</evidence>
<feature type="compositionally biased region" description="Basic and acidic residues" evidence="3">
    <location>
        <begin position="175"/>
        <end position="197"/>
    </location>
</feature>
<protein>
    <recommendedName>
        <fullName evidence="4">Reverse transcriptase Ty1/copia-type domain-containing protein</fullName>
    </recommendedName>
</protein>
<dbReference type="Pfam" id="PF07727">
    <property type="entry name" value="RVT_2"/>
    <property type="match status" value="1"/>
</dbReference>
<keyword evidence="2" id="KW-0378">Hydrolase</keyword>
<dbReference type="InterPro" id="IPR039537">
    <property type="entry name" value="Retrotran_Ty1/copia-like"/>
</dbReference>
<keyword evidence="1" id="KW-0479">Metal-binding</keyword>
<name>A0ABD1YAS6_9MARC</name>
<evidence type="ECO:0000313" key="6">
    <source>
        <dbReference type="Proteomes" id="UP001605036"/>
    </source>
</evidence>
<reference evidence="5 6" key="1">
    <citation type="submission" date="2024-09" db="EMBL/GenBank/DDBJ databases">
        <title>Chromosome-scale assembly of Riccia fluitans.</title>
        <authorList>
            <person name="Paukszto L."/>
            <person name="Sawicki J."/>
            <person name="Karawczyk K."/>
            <person name="Piernik-Szablinska J."/>
            <person name="Szczecinska M."/>
            <person name="Mazdziarz M."/>
        </authorList>
    </citation>
    <scope>NUCLEOTIDE SEQUENCE [LARGE SCALE GENOMIC DNA]</scope>
    <source>
        <strain evidence="5">Rf_01</strain>
        <tissue evidence="5">Aerial parts of the thallus</tissue>
    </source>
</reference>
<dbReference type="AlphaFoldDB" id="A0ABD1YAS6"/>
<keyword evidence="6" id="KW-1185">Reference proteome</keyword>